<accession>A0A4V2MPL2</accession>
<protein>
    <submittedName>
        <fullName evidence="6">GFA family protein</fullName>
    </submittedName>
</protein>
<keyword evidence="7" id="KW-1185">Reference proteome</keyword>
<feature type="domain" description="CENP-V/GFA" evidence="5">
    <location>
        <begin position="9"/>
        <end position="116"/>
    </location>
</feature>
<dbReference type="PANTHER" id="PTHR33337">
    <property type="entry name" value="GFA DOMAIN-CONTAINING PROTEIN"/>
    <property type="match status" value="1"/>
</dbReference>
<dbReference type="GO" id="GO:0046872">
    <property type="term" value="F:metal ion binding"/>
    <property type="evidence" value="ECO:0007669"/>
    <property type="project" value="UniProtKB-KW"/>
</dbReference>
<evidence type="ECO:0000256" key="3">
    <source>
        <dbReference type="ARBA" id="ARBA00022833"/>
    </source>
</evidence>
<comment type="caution">
    <text evidence="6">The sequence shown here is derived from an EMBL/GenBank/DDBJ whole genome shotgun (WGS) entry which is preliminary data.</text>
</comment>
<dbReference type="Gene3D" id="3.90.1590.10">
    <property type="entry name" value="glutathione-dependent formaldehyde- activating enzyme (gfa)"/>
    <property type="match status" value="1"/>
</dbReference>
<evidence type="ECO:0000256" key="2">
    <source>
        <dbReference type="ARBA" id="ARBA00022723"/>
    </source>
</evidence>
<keyword evidence="4" id="KW-0456">Lyase</keyword>
<dbReference type="InterPro" id="IPR006913">
    <property type="entry name" value="CENP-V/GFA"/>
</dbReference>
<keyword evidence="2" id="KW-0479">Metal-binding</keyword>
<proteinExistence type="inferred from homology"/>
<reference evidence="6 7" key="1">
    <citation type="journal article" date="2015" name="Antonie Van Leeuwenhoek">
        <title>Oricola cellulosilytica gen. nov., sp. nov., a cellulose-degrading bacterium of the family Phyllobacteriaceae isolated from surface seashore water, and emended descriptions of Mesorhizobium loti and Phyllobacterium myrsinacearum.</title>
        <authorList>
            <person name="Hameed A."/>
            <person name="Shahina M."/>
            <person name="Lai W.A."/>
            <person name="Lin S.Y."/>
            <person name="Young L.S."/>
            <person name="Liu Y.C."/>
            <person name="Hsu Y.H."/>
            <person name="Young C.C."/>
        </authorList>
    </citation>
    <scope>NUCLEOTIDE SEQUENCE [LARGE SCALE GENOMIC DNA]</scope>
    <source>
        <strain evidence="6 7">KCTC 52183</strain>
    </source>
</reference>
<evidence type="ECO:0000259" key="5">
    <source>
        <dbReference type="PROSITE" id="PS51891"/>
    </source>
</evidence>
<dbReference type="PANTHER" id="PTHR33337:SF40">
    <property type="entry name" value="CENP-V_GFA DOMAIN-CONTAINING PROTEIN-RELATED"/>
    <property type="match status" value="1"/>
</dbReference>
<dbReference type="GO" id="GO:0016846">
    <property type="term" value="F:carbon-sulfur lyase activity"/>
    <property type="evidence" value="ECO:0007669"/>
    <property type="project" value="InterPro"/>
</dbReference>
<keyword evidence="3" id="KW-0862">Zinc</keyword>
<name>A0A4V2MPL2_9HYPH</name>
<dbReference type="EMBL" id="SJST01000003">
    <property type="protein sequence ID" value="TCD14627.1"/>
    <property type="molecule type" value="Genomic_DNA"/>
</dbReference>
<dbReference type="Proteomes" id="UP000291301">
    <property type="component" value="Unassembled WGS sequence"/>
</dbReference>
<dbReference type="Pfam" id="PF04828">
    <property type="entry name" value="GFA"/>
    <property type="match status" value="1"/>
</dbReference>
<gene>
    <name evidence="6" type="ORF">E0D97_10315</name>
</gene>
<dbReference type="SUPFAM" id="SSF51316">
    <property type="entry name" value="Mss4-like"/>
    <property type="match status" value="1"/>
</dbReference>
<dbReference type="InterPro" id="IPR011057">
    <property type="entry name" value="Mss4-like_sf"/>
</dbReference>
<evidence type="ECO:0000313" key="6">
    <source>
        <dbReference type="EMBL" id="TCD14627.1"/>
    </source>
</evidence>
<evidence type="ECO:0000313" key="7">
    <source>
        <dbReference type="Proteomes" id="UP000291301"/>
    </source>
</evidence>
<organism evidence="6 7">
    <name type="scientific">Oricola cellulosilytica</name>
    <dbReference type="NCBI Taxonomy" id="1429082"/>
    <lineage>
        <taxon>Bacteria</taxon>
        <taxon>Pseudomonadati</taxon>
        <taxon>Pseudomonadota</taxon>
        <taxon>Alphaproteobacteria</taxon>
        <taxon>Hyphomicrobiales</taxon>
        <taxon>Ahrensiaceae</taxon>
        <taxon>Oricola</taxon>
    </lineage>
</organism>
<sequence>MGAAVTLPIKGRCYCGETAVRASRSPQTVAYCHCVDCRRVTGAPVAAMAAFEEKDLTFTPDEGAVAPSNPGVKRSFCRSCGSPLSSRFDYLPGQVYVPLGLLDQADELVPEVHSYESQRLRWLHIDDSVERFATSSRARLAGSPETMRDRT</sequence>
<dbReference type="PROSITE" id="PS51891">
    <property type="entry name" value="CENP_V_GFA"/>
    <property type="match status" value="1"/>
</dbReference>
<evidence type="ECO:0000256" key="1">
    <source>
        <dbReference type="ARBA" id="ARBA00005495"/>
    </source>
</evidence>
<evidence type="ECO:0000256" key="4">
    <source>
        <dbReference type="ARBA" id="ARBA00023239"/>
    </source>
</evidence>
<dbReference type="OrthoDB" id="9807246at2"/>
<dbReference type="AlphaFoldDB" id="A0A4V2MPL2"/>
<comment type="similarity">
    <text evidence="1">Belongs to the Gfa family.</text>
</comment>